<feature type="transmembrane region" description="Helical" evidence="6">
    <location>
        <begin position="313"/>
        <end position="336"/>
    </location>
</feature>
<feature type="transmembrane region" description="Helical" evidence="6">
    <location>
        <begin position="74"/>
        <end position="97"/>
    </location>
</feature>
<dbReference type="STRING" id="1267564.SAMN05192561_10234"/>
<dbReference type="PANTHER" id="PTHR30250:SF11">
    <property type="entry name" value="O-ANTIGEN TRANSPORTER-RELATED"/>
    <property type="match status" value="1"/>
</dbReference>
<evidence type="ECO:0000256" key="5">
    <source>
        <dbReference type="ARBA" id="ARBA00023136"/>
    </source>
</evidence>
<keyword evidence="4 6" id="KW-1133">Transmembrane helix</keyword>
<dbReference type="RefSeq" id="WP_092815780.1">
    <property type="nucleotide sequence ID" value="NZ_FNWU01000002.1"/>
</dbReference>
<protein>
    <submittedName>
        <fullName evidence="7">Membrane protein involved in the export of O-antigen and teichoic acid</fullName>
    </submittedName>
</protein>
<evidence type="ECO:0000256" key="4">
    <source>
        <dbReference type="ARBA" id="ARBA00022989"/>
    </source>
</evidence>
<feature type="transmembrane region" description="Helical" evidence="6">
    <location>
        <begin position="41"/>
        <end position="62"/>
    </location>
</feature>
<accession>A0A1H6IED6</accession>
<sequence>MNLTRSAIKVFTAKGASSLIGFLGIAFFARELASDQMGSLFLFQALLGIIAIPANFGINNAVTKRFSEGESPESILSTAILLKGLLLLPFVAGIVLFQGAINNYLGDDLALLLIPALILQESAKLTIQVLKGELRVGETAAPSFFRSLVYICVGAILVWSGRGVRGIIYGLFAGFVVMLVWGMWKSSTTVGLPSLGHARSLFNYSKYAFISSVGGYFYSWVDIAIIGLFLAQSDVGVYEIAWRVTAVVMLFSSSIATTIFPQVSQWDAEGVTKRIESLLPEAIAVALFIAIPAFFGVVLFSRDILGLTFGTEYTAASLVLIILTGEKVIQSIHVILGRSLQAIDRPDLAAKAGVISISLNLVLNVVLVLSYGIVGAAVATAFSFIINSILHAYYLSKFVSIRIPYIRIGGCVAASFGMAIVLYIVESAIQISSLPMLLLTIGFGITVYVGFALIIPPSRGVILDNMRRAVD</sequence>
<gene>
    <name evidence="7" type="ORF">SAMN05192561_10234</name>
</gene>
<evidence type="ECO:0000313" key="7">
    <source>
        <dbReference type="EMBL" id="SEH45500.1"/>
    </source>
</evidence>
<feature type="transmembrane region" description="Helical" evidence="6">
    <location>
        <begin position="204"/>
        <end position="228"/>
    </location>
</feature>
<feature type="transmembrane region" description="Helical" evidence="6">
    <location>
        <begin position="166"/>
        <end position="184"/>
    </location>
</feature>
<evidence type="ECO:0000256" key="3">
    <source>
        <dbReference type="ARBA" id="ARBA00022692"/>
    </source>
</evidence>
<feature type="transmembrane region" description="Helical" evidence="6">
    <location>
        <begin position="139"/>
        <end position="160"/>
    </location>
</feature>
<feature type="transmembrane region" description="Helical" evidence="6">
    <location>
        <begin position="7"/>
        <end position="29"/>
    </location>
</feature>
<keyword evidence="8" id="KW-1185">Reference proteome</keyword>
<feature type="transmembrane region" description="Helical" evidence="6">
    <location>
        <begin position="282"/>
        <end position="301"/>
    </location>
</feature>
<dbReference type="OrthoDB" id="112053at2157"/>
<name>A0A1H6IED6_9EURY</name>
<keyword evidence="3 6" id="KW-0812">Transmembrane</keyword>
<dbReference type="InterPro" id="IPR050833">
    <property type="entry name" value="Poly_Biosynth_Transport"/>
</dbReference>
<dbReference type="GO" id="GO:0005886">
    <property type="term" value="C:plasma membrane"/>
    <property type="evidence" value="ECO:0007669"/>
    <property type="project" value="UniProtKB-SubCell"/>
</dbReference>
<feature type="transmembrane region" description="Helical" evidence="6">
    <location>
        <begin position="373"/>
        <end position="393"/>
    </location>
</feature>
<dbReference type="AlphaFoldDB" id="A0A1H6IED6"/>
<reference evidence="7 8" key="1">
    <citation type="submission" date="2016-10" db="EMBL/GenBank/DDBJ databases">
        <authorList>
            <person name="de Groot N.N."/>
        </authorList>
    </citation>
    <scope>NUCLEOTIDE SEQUENCE [LARGE SCALE GENOMIC DNA]</scope>
    <source>
        <strain evidence="7 8">IBRC-M10418</strain>
    </source>
</reference>
<feature type="transmembrane region" description="Helical" evidence="6">
    <location>
        <begin position="405"/>
        <end position="425"/>
    </location>
</feature>
<organism evidence="7 8">
    <name type="scientific">Halopenitus malekzadehii</name>
    <dbReference type="NCBI Taxonomy" id="1267564"/>
    <lineage>
        <taxon>Archaea</taxon>
        <taxon>Methanobacteriati</taxon>
        <taxon>Methanobacteriota</taxon>
        <taxon>Stenosarchaea group</taxon>
        <taxon>Halobacteria</taxon>
        <taxon>Halobacteriales</taxon>
        <taxon>Haloferacaceae</taxon>
        <taxon>Halopenitus</taxon>
    </lineage>
</organism>
<comment type="subcellular location">
    <subcellularLocation>
        <location evidence="1">Cell membrane</location>
        <topology evidence="1">Multi-pass membrane protein</topology>
    </subcellularLocation>
</comment>
<evidence type="ECO:0000313" key="8">
    <source>
        <dbReference type="Proteomes" id="UP000199215"/>
    </source>
</evidence>
<dbReference type="EMBL" id="FNWU01000002">
    <property type="protein sequence ID" value="SEH45500.1"/>
    <property type="molecule type" value="Genomic_DNA"/>
</dbReference>
<evidence type="ECO:0000256" key="2">
    <source>
        <dbReference type="ARBA" id="ARBA00022475"/>
    </source>
</evidence>
<proteinExistence type="predicted"/>
<feature type="transmembrane region" description="Helical" evidence="6">
    <location>
        <begin position="240"/>
        <end position="261"/>
    </location>
</feature>
<evidence type="ECO:0000256" key="6">
    <source>
        <dbReference type="SAM" id="Phobius"/>
    </source>
</evidence>
<evidence type="ECO:0000256" key="1">
    <source>
        <dbReference type="ARBA" id="ARBA00004651"/>
    </source>
</evidence>
<feature type="transmembrane region" description="Helical" evidence="6">
    <location>
        <begin position="437"/>
        <end position="458"/>
    </location>
</feature>
<keyword evidence="2" id="KW-1003">Cell membrane</keyword>
<dbReference type="Pfam" id="PF13440">
    <property type="entry name" value="Polysacc_synt_3"/>
    <property type="match status" value="1"/>
</dbReference>
<dbReference type="Proteomes" id="UP000199215">
    <property type="component" value="Unassembled WGS sequence"/>
</dbReference>
<keyword evidence="5 6" id="KW-0472">Membrane</keyword>
<dbReference type="PANTHER" id="PTHR30250">
    <property type="entry name" value="PST FAMILY PREDICTED COLANIC ACID TRANSPORTER"/>
    <property type="match status" value="1"/>
</dbReference>